<dbReference type="InterPro" id="IPR008693">
    <property type="entry name" value="MmpS"/>
</dbReference>
<dbReference type="RefSeq" id="WP_181540992.1">
    <property type="nucleotide sequence ID" value="NZ_PXXW01000007.1"/>
</dbReference>
<evidence type="ECO:0000313" key="10">
    <source>
        <dbReference type="Proteomes" id="UP000249334"/>
    </source>
</evidence>
<reference evidence="9 10" key="1">
    <citation type="submission" date="2018-03" db="EMBL/GenBank/DDBJ databases">
        <title>Genomic framework for the identification of Micromonospora saelicesensis and Micromonospora noduli.</title>
        <authorList>
            <person name="Riesco R."/>
            <person name="Trujillo M.E."/>
        </authorList>
    </citation>
    <scope>NUCLEOTIDE SEQUENCE [LARGE SCALE GENOMIC DNA]</scope>
    <source>
        <strain evidence="9 10">GAR05</strain>
    </source>
</reference>
<proteinExistence type="inferred from homology"/>
<evidence type="ECO:0000256" key="6">
    <source>
        <dbReference type="ARBA" id="ARBA00023136"/>
    </source>
</evidence>
<name>A0ABX9CQ72_9ACTN</name>
<evidence type="ECO:0000256" key="3">
    <source>
        <dbReference type="ARBA" id="ARBA00022475"/>
    </source>
</evidence>
<keyword evidence="6 8" id="KW-0472">Membrane</keyword>
<keyword evidence="5 8" id="KW-1133">Transmembrane helix</keyword>
<evidence type="ECO:0008006" key="11">
    <source>
        <dbReference type="Google" id="ProtNLM"/>
    </source>
</evidence>
<evidence type="ECO:0000313" key="9">
    <source>
        <dbReference type="EMBL" id="RAO04482.1"/>
    </source>
</evidence>
<evidence type="ECO:0000256" key="4">
    <source>
        <dbReference type="ARBA" id="ARBA00022692"/>
    </source>
</evidence>
<protein>
    <recommendedName>
        <fullName evidence="11">MmpS family membrane protein</fullName>
    </recommendedName>
</protein>
<organism evidence="9 10">
    <name type="scientific">Micromonospora saelicesensis</name>
    <dbReference type="NCBI Taxonomy" id="285676"/>
    <lineage>
        <taxon>Bacteria</taxon>
        <taxon>Bacillati</taxon>
        <taxon>Actinomycetota</taxon>
        <taxon>Actinomycetes</taxon>
        <taxon>Micromonosporales</taxon>
        <taxon>Micromonosporaceae</taxon>
        <taxon>Micromonospora</taxon>
    </lineage>
</organism>
<evidence type="ECO:0000256" key="5">
    <source>
        <dbReference type="ARBA" id="ARBA00022989"/>
    </source>
</evidence>
<evidence type="ECO:0000256" key="2">
    <source>
        <dbReference type="ARBA" id="ARBA00007531"/>
    </source>
</evidence>
<dbReference type="InterPro" id="IPR038468">
    <property type="entry name" value="MmpS_C"/>
</dbReference>
<dbReference type="EMBL" id="PXXW01000007">
    <property type="protein sequence ID" value="RAO04482.1"/>
    <property type="molecule type" value="Genomic_DNA"/>
</dbReference>
<comment type="similarity">
    <text evidence="2">Belongs to the MmpS family.</text>
</comment>
<dbReference type="Proteomes" id="UP000249334">
    <property type="component" value="Unassembled WGS sequence"/>
</dbReference>
<comment type="subcellular location">
    <subcellularLocation>
        <location evidence="1">Cell membrane</location>
    </subcellularLocation>
</comment>
<dbReference type="Pfam" id="PF05423">
    <property type="entry name" value="Mycobact_memb"/>
    <property type="match status" value="1"/>
</dbReference>
<keyword evidence="4 8" id="KW-0812">Transmembrane</keyword>
<feature type="region of interest" description="Disordered" evidence="7">
    <location>
        <begin position="99"/>
        <end position="133"/>
    </location>
</feature>
<comment type="caution">
    <text evidence="9">The sequence shown here is derived from an EMBL/GenBank/DDBJ whole genome shotgun (WGS) entry which is preliminary data.</text>
</comment>
<feature type="region of interest" description="Disordered" evidence="7">
    <location>
        <begin position="1"/>
        <end position="29"/>
    </location>
</feature>
<accession>A0ABX9CQ72</accession>
<evidence type="ECO:0000256" key="8">
    <source>
        <dbReference type="SAM" id="Phobius"/>
    </source>
</evidence>
<feature type="transmembrane region" description="Helical" evidence="8">
    <location>
        <begin position="51"/>
        <end position="77"/>
    </location>
</feature>
<keyword evidence="10" id="KW-1185">Reference proteome</keyword>
<evidence type="ECO:0000256" key="1">
    <source>
        <dbReference type="ARBA" id="ARBA00004236"/>
    </source>
</evidence>
<keyword evidence="3" id="KW-1003">Cell membrane</keyword>
<evidence type="ECO:0000256" key="7">
    <source>
        <dbReference type="SAM" id="MobiDB-lite"/>
    </source>
</evidence>
<sequence length="225" mass="23753">MPDQQSPTAGWPPPGYPPPGTGWPPPGYPPPYAYPGYQQVPGKPATSGGRIVGVVAAAFVVLVLLVCGCLCAGGLWLDPTNSDPIAEDPWVVPDDDGWTEPTTGPIIPGRPTTRPSTAPPTPSKKPITRPTSGPAPVTVVYELSGSGVVDLAYFDAESDLIHVDGQKLPWRTTIRTNGKTRVMVEARWADDEGERPLDCTVTVTGAGKPVVNKTRGYWSTSCGPE</sequence>
<feature type="compositionally biased region" description="Pro residues" evidence="7">
    <location>
        <begin position="10"/>
        <end position="29"/>
    </location>
</feature>
<feature type="compositionally biased region" description="Low complexity" evidence="7">
    <location>
        <begin position="101"/>
        <end position="116"/>
    </location>
</feature>
<gene>
    <name evidence="9" type="ORF">GAR05_00616</name>
</gene>
<dbReference type="Gene3D" id="2.60.40.2880">
    <property type="entry name" value="MmpS1-5, C-terminal soluble domain"/>
    <property type="match status" value="1"/>
</dbReference>